<comment type="caution">
    <text evidence="2">The sequence shown here is derived from an EMBL/GenBank/DDBJ whole genome shotgun (WGS) entry which is preliminary data.</text>
</comment>
<feature type="region of interest" description="Disordered" evidence="1">
    <location>
        <begin position="27"/>
        <end position="72"/>
    </location>
</feature>
<accession>A0ABN2WZ65</accession>
<evidence type="ECO:0000313" key="2">
    <source>
        <dbReference type="EMBL" id="GAA2101932.1"/>
    </source>
</evidence>
<reference evidence="2 3" key="1">
    <citation type="journal article" date="2019" name="Int. J. Syst. Evol. Microbiol.">
        <title>The Global Catalogue of Microorganisms (GCM) 10K type strain sequencing project: providing services to taxonomists for standard genome sequencing and annotation.</title>
        <authorList>
            <consortium name="The Broad Institute Genomics Platform"/>
            <consortium name="The Broad Institute Genome Sequencing Center for Infectious Disease"/>
            <person name="Wu L."/>
            <person name="Ma J."/>
        </authorList>
    </citation>
    <scope>NUCLEOTIDE SEQUENCE [LARGE SCALE GENOMIC DNA]</scope>
    <source>
        <strain evidence="2 3">JCM 15900</strain>
    </source>
</reference>
<dbReference type="Proteomes" id="UP001500984">
    <property type="component" value="Unassembled WGS sequence"/>
</dbReference>
<protein>
    <submittedName>
        <fullName evidence="2">Uncharacterized protein</fullName>
    </submittedName>
</protein>
<gene>
    <name evidence="2" type="ORF">GCM10009823_25040</name>
</gene>
<feature type="compositionally biased region" description="Basic and acidic residues" evidence="1">
    <location>
        <begin position="34"/>
        <end position="43"/>
    </location>
</feature>
<organism evidence="2 3">
    <name type="scientific">Brevibacterium salitolerans</name>
    <dbReference type="NCBI Taxonomy" id="1403566"/>
    <lineage>
        <taxon>Bacteria</taxon>
        <taxon>Bacillati</taxon>
        <taxon>Actinomycetota</taxon>
        <taxon>Actinomycetes</taxon>
        <taxon>Micrococcales</taxon>
        <taxon>Brevibacteriaceae</taxon>
        <taxon>Brevibacterium</taxon>
    </lineage>
</organism>
<dbReference type="EMBL" id="BAAAPZ010000012">
    <property type="protein sequence ID" value="GAA2101932.1"/>
    <property type="molecule type" value="Genomic_DNA"/>
</dbReference>
<keyword evidence="3" id="KW-1185">Reference proteome</keyword>
<name>A0ABN2WZ65_9MICO</name>
<proteinExistence type="predicted"/>
<sequence length="72" mass="8032">MRPARFHGELRGAHFCALRGAGEWGRELAGTPAGEERDSREPCPRTAPRSRVMHADEYDDPHADRGFPSRCA</sequence>
<evidence type="ECO:0000256" key="1">
    <source>
        <dbReference type="SAM" id="MobiDB-lite"/>
    </source>
</evidence>
<evidence type="ECO:0000313" key="3">
    <source>
        <dbReference type="Proteomes" id="UP001500984"/>
    </source>
</evidence>
<feature type="compositionally biased region" description="Basic and acidic residues" evidence="1">
    <location>
        <begin position="53"/>
        <end position="72"/>
    </location>
</feature>